<dbReference type="SMART" id="SM00874">
    <property type="entry name" value="B5"/>
    <property type="match status" value="1"/>
</dbReference>
<dbReference type="InterPro" id="IPR033714">
    <property type="entry name" value="tRNA_bind_bactPheRS"/>
</dbReference>
<feature type="binding site" evidence="15">
    <location>
        <position position="474"/>
    </location>
    <ligand>
        <name>Mg(2+)</name>
        <dbReference type="ChEBI" id="CHEBI:18420"/>
        <note>shared with alpha subunit</note>
    </ligand>
</feature>
<dbReference type="GO" id="GO:0000049">
    <property type="term" value="F:tRNA binding"/>
    <property type="evidence" value="ECO:0007669"/>
    <property type="project" value="UniProtKB-UniRule"/>
</dbReference>
<evidence type="ECO:0000256" key="2">
    <source>
        <dbReference type="ARBA" id="ARBA00008653"/>
    </source>
</evidence>
<keyword evidence="12 15" id="KW-0648">Protein biosynthesis</keyword>
<evidence type="ECO:0000259" key="18">
    <source>
        <dbReference type="PROSITE" id="PS51447"/>
    </source>
</evidence>
<evidence type="ECO:0000256" key="8">
    <source>
        <dbReference type="ARBA" id="ARBA00022741"/>
    </source>
</evidence>
<dbReference type="InterPro" id="IPR041616">
    <property type="entry name" value="PheRS_beta_core"/>
</dbReference>
<dbReference type="Pfam" id="PF03147">
    <property type="entry name" value="FDX-ACB"/>
    <property type="match status" value="1"/>
</dbReference>
<dbReference type="SUPFAM" id="SSF50249">
    <property type="entry name" value="Nucleic acid-binding proteins"/>
    <property type="match status" value="1"/>
</dbReference>
<comment type="similarity">
    <text evidence="2 15">Belongs to the phenylalanyl-tRNA synthetase beta subunit family. Type 1 subfamily.</text>
</comment>
<dbReference type="GO" id="GO:0005524">
    <property type="term" value="F:ATP binding"/>
    <property type="evidence" value="ECO:0007669"/>
    <property type="project" value="UniProtKB-UniRule"/>
</dbReference>
<dbReference type="InterPro" id="IPR036690">
    <property type="entry name" value="Fdx_antiC-bd_sf"/>
</dbReference>
<feature type="binding site" evidence="15">
    <location>
        <position position="475"/>
    </location>
    <ligand>
        <name>Mg(2+)</name>
        <dbReference type="ChEBI" id="CHEBI:18420"/>
        <note>shared with alpha subunit</note>
    </ligand>
</feature>
<evidence type="ECO:0000256" key="7">
    <source>
        <dbReference type="ARBA" id="ARBA00022723"/>
    </source>
</evidence>
<dbReference type="eggNOG" id="COG0072">
    <property type="taxonomic scope" value="Bacteria"/>
</dbReference>
<dbReference type="SUPFAM" id="SSF46955">
    <property type="entry name" value="Putative DNA-binding domain"/>
    <property type="match status" value="1"/>
</dbReference>
<accession>I5AZT5</accession>
<dbReference type="STRING" id="879212.DespoDRAFT_00759"/>
<comment type="cofactor">
    <cofactor evidence="15">
        <name>Mg(2+)</name>
        <dbReference type="ChEBI" id="CHEBI:18420"/>
    </cofactor>
    <text evidence="15">Binds 2 magnesium ions per tetramer.</text>
</comment>
<evidence type="ECO:0000256" key="15">
    <source>
        <dbReference type="HAMAP-Rule" id="MF_00283"/>
    </source>
</evidence>
<evidence type="ECO:0000256" key="11">
    <source>
        <dbReference type="ARBA" id="ARBA00022884"/>
    </source>
</evidence>
<dbReference type="PANTHER" id="PTHR10947">
    <property type="entry name" value="PHENYLALANYL-TRNA SYNTHETASE BETA CHAIN AND LEUCINE-RICH REPEAT-CONTAINING PROTEIN 47"/>
    <property type="match status" value="1"/>
</dbReference>
<evidence type="ECO:0000313" key="21">
    <source>
        <dbReference type="Proteomes" id="UP000005778"/>
    </source>
</evidence>
<dbReference type="GO" id="GO:0009328">
    <property type="term" value="C:phenylalanine-tRNA ligase complex"/>
    <property type="evidence" value="ECO:0007669"/>
    <property type="project" value="TreeGrafter"/>
</dbReference>
<keyword evidence="11 16" id="KW-0694">RNA-binding</keyword>
<dbReference type="InterPro" id="IPR002547">
    <property type="entry name" value="tRNA-bd_dom"/>
</dbReference>
<feature type="domain" description="FDX-ACB" evidence="18">
    <location>
        <begin position="720"/>
        <end position="815"/>
    </location>
</feature>
<evidence type="ECO:0000256" key="10">
    <source>
        <dbReference type="ARBA" id="ARBA00022842"/>
    </source>
</evidence>
<dbReference type="PROSITE" id="PS51483">
    <property type="entry name" value="B5"/>
    <property type="match status" value="1"/>
</dbReference>
<dbReference type="InterPro" id="IPR020825">
    <property type="entry name" value="Phe-tRNA_synthase-like_B3/B4"/>
</dbReference>
<keyword evidence="13 15" id="KW-0030">Aminoacyl-tRNA synthetase</keyword>
<dbReference type="Pfam" id="PF03484">
    <property type="entry name" value="B5"/>
    <property type="match status" value="1"/>
</dbReference>
<protein>
    <recommendedName>
        <fullName evidence="15">Phenylalanine--tRNA ligase beta subunit</fullName>
        <ecNumber evidence="15">6.1.1.20</ecNumber>
    </recommendedName>
    <alternativeName>
        <fullName evidence="15">Phenylalanyl-tRNA synthetase beta subunit</fullName>
        <shortName evidence="15">PheRS</shortName>
    </alternativeName>
</protein>
<dbReference type="InterPro" id="IPR009061">
    <property type="entry name" value="DNA-bd_dom_put_sf"/>
</dbReference>
<comment type="subcellular location">
    <subcellularLocation>
        <location evidence="1 15">Cytoplasm</location>
    </subcellularLocation>
</comment>
<dbReference type="SUPFAM" id="SSF55681">
    <property type="entry name" value="Class II aaRS and biotin synthetases"/>
    <property type="match status" value="1"/>
</dbReference>
<dbReference type="Gene3D" id="2.40.50.140">
    <property type="entry name" value="Nucleic acid-binding proteins"/>
    <property type="match status" value="1"/>
</dbReference>
<reference evidence="20 21" key="1">
    <citation type="submission" date="2011-09" db="EMBL/GenBank/DDBJ databases">
        <authorList>
            <consortium name="US DOE Joint Genome Institute (JGI-PGF)"/>
            <person name="Lucas S."/>
            <person name="Han J."/>
            <person name="Lapidus A."/>
            <person name="Cheng J.-F."/>
            <person name="Goodwin L."/>
            <person name="Pitluck S."/>
            <person name="Peters L."/>
            <person name="Land M.L."/>
            <person name="Hauser L."/>
            <person name="Orellana R."/>
            <person name="Lovley D."/>
            <person name="Woyke T.J."/>
        </authorList>
    </citation>
    <scope>NUCLEOTIDE SEQUENCE [LARGE SCALE GENOMIC DNA]</scope>
    <source>
        <strain evidence="20 21">2ac9</strain>
    </source>
</reference>
<keyword evidence="8 15" id="KW-0547">Nucleotide-binding</keyword>
<evidence type="ECO:0000256" key="12">
    <source>
        <dbReference type="ARBA" id="ARBA00022917"/>
    </source>
</evidence>
<dbReference type="Gene3D" id="3.50.40.10">
    <property type="entry name" value="Phenylalanyl-trna Synthetase, Chain B, domain 3"/>
    <property type="match status" value="1"/>
</dbReference>
<evidence type="ECO:0000256" key="13">
    <source>
        <dbReference type="ARBA" id="ARBA00023146"/>
    </source>
</evidence>
<dbReference type="Pfam" id="PF17759">
    <property type="entry name" value="tRNA_synthFbeta"/>
    <property type="match status" value="1"/>
</dbReference>
<feature type="binding site" evidence="15">
    <location>
        <position position="465"/>
    </location>
    <ligand>
        <name>Mg(2+)</name>
        <dbReference type="ChEBI" id="CHEBI:18420"/>
        <note>shared with alpha subunit</note>
    </ligand>
</feature>
<dbReference type="Pfam" id="PF01588">
    <property type="entry name" value="tRNA_bind"/>
    <property type="match status" value="1"/>
</dbReference>
<keyword evidence="6 15" id="KW-0436">Ligase</keyword>
<dbReference type="GO" id="GO:0004826">
    <property type="term" value="F:phenylalanine-tRNA ligase activity"/>
    <property type="evidence" value="ECO:0007669"/>
    <property type="project" value="UniProtKB-UniRule"/>
</dbReference>
<keyword evidence="10 15" id="KW-0460">Magnesium</keyword>
<dbReference type="EC" id="6.1.1.20" evidence="15"/>
<keyword evidence="5 16" id="KW-0820">tRNA-binding</keyword>
<dbReference type="FunFam" id="3.50.40.10:FF:000001">
    <property type="entry name" value="Phenylalanine--tRNA ligase beta subunit"/>
    <property type="match status" value="1"/>
</dbReference>
<dbReference type="GO" id="GO:0006432">
    <property type="term" value="P:phenylalanyl-tRNA aminoacylation"/>
    <property type="evidence" value="ECO:0007669"/>
    <property type="project" value="UniProtKB-UniRule"/>
</dbReference>
<reference evidence="20 21" key="2">
    <citation type="submission" date="2012-02" db="EMBL/GenBank/DDBJ databases">
        <title>Improved High-Quality Draft sequence of Desulfobacter postgatei 2ac9.</title>
        <authorList>
            <consortium name="US DOE Joint Genome Institute"/>
            <person name="Lucas S."/>
            <person name="Han J."/>
            <person name="Lapidus A."/>
            <person name="Cheng J.-F."/>
            <person name="Goodwin L."/>
            <person name="Pitluck S."/>
            <person name="Peters L."/>
            <person name="Ovchinnikova G."/>
            <person name="Held B."/>
            <person name="Detter J.C."/>
            <person name="Han C."/>
            <person name="Tapia R."/>
            <person name="Land M."/>
            <person name="Hauser L."/>
            <person name="Kyrpides N."/>
            <person name="Ivanova N."/>
            <person name="Pagani I."/>
            <person name="Orellana R."/>
            <person name="Lovley D."/>
            <person name="Woyke T."/>
        </authorList>
    </citation>
    <scope>NUCLEOTIDE SEQUENCE [LARGE SCALE GENOMIC DNA]</scope>
    <source>
        <strain evidence="20 21">2ac9</strain>
    </source>
</reference>
<feature type="domain" description="B5" evidence="19">
    <location>
        <begin position="411"/>
        <end position="487"/>
    </location>
</feature>
<dbReference type="SMART" id="SM00873">
    <property type="entry name" value="B3_4"/>
    <property type="match status" value="1"/>
</dbReference>
<dbReference type="InterPro" id="IPR005121">
    <property type="entry name" value="Fdx_antiC-bd"/>
</dbReference>
<evidence type="ECO:0000256" key="1">
    <source>
        <dbReference type="ARBA" id="ARBA00004496"/>
    </source>
</evidence>
<dbReference type="NCBIfam" id="TIGR00472">
    <property type="entry name" value="pheT_bact"/>
    <property type="match status" value="1"/>
</dbReference>
<sequence>MKVSLSWLREYIPIDLDPQEISDRLTMAGLEVDGVESLYDYLDNVVVGQVVQANQHPNAETLTCCGVDIGTGELSPIVCGAPNVREGMYVACALPGAVLPGDFKIKKSKLRGEPSHGMLCSAAELMLADDASGIMDLEGEFVAGTPLKSALKLADVVFEIDLTPNRPDCLSLIGVAREIGAFTEPRNKVTLPDVTFSEALMDSRNIHDFVSVEIEDPELCPRYTAGMLFDVKVEPSPLWLKQRLEAVGLSSINNVVDITNFVMMETGQPLHAFDYDNIAQSKIIVRTAGKPGDARLEFTTLDSKTHKLDPEMLMICDGDKPVGIAGVMGGENSEITDATTRVLVESAYFNPVSIRRTAKRTGIGSDASHRFERGVDPQGTMFALKRAVSLMAQLCSATIAREIIDENPVKAQPVTIDLSPEALNLRLGTSFSADEMAQILASVEFGVDKKEDGCLQVHVPSFRVDVARPEDLSEEVARLWGYNKIETSYPLVRAKGQPLAARLVLRGKIRRAMTGFGFCEAINYNFIRKDACERMGIDESDKRTRMVEILNPISDQMAVLRTSIVPGLLEAMARNTAKQVDTLQLFEIGKIFYDKGPGEQPEEVEVIGGLITGYRWDQTWYSKKEAVDFFDLKGVVQGLMDSLQISGVIYEKIDAHTCPYFQPGYGARVMRDGLILGTLGKIASDVGAAFGLRQDAYLFDIDMNSLEKSVPQAIQAVGLPKFPSISRDMTFIVSKRVEVGAMMDAISAFAQQQALIEDYFLFDVFEGRSIGEDKKSLSFRIVYRSVSKTLTEKNIKKIHDQLSQKLINDFNAGLPG</sequence>
<dbReference type="FunFam" id="2.40.50.140:FF:000045">
    <property type="entry name" value="Phenylalanine--tRNA ligase beta subunit"/>
    <property type="match status" value="1"/>
</dbReference>
<dbReference type="PANTHER" id="PTHR10947:SF0">
    <property type="entry name" value="PHENYLALANINE--TRNA LIGASE BETA SUBUNIT"/>
    <property type="match status" value="1"/>
</dbReference>
<dbReference type="InterPro" id="IPR012340">
    <property type="entry name" value="NA-bd_OB-fold"/>
</dbReference>
<name>I5AZT5_9BACT</name>
<dbReference type="GO" id="GO:0000287">
    <property type="term" value="F:magnesium ion binding"/>
    <property type="evidence" value="ECO:0007669"/>
    <property type="project" value="UniProtKB-UniRule"/>
</dbReference>
<dbReference type="Gene3D" id="3.30.70.380">
    <property type="entry name" value="Ferrodoxin-fold anticodon-binding domain"/>
    <property type="match status" value="1"/>
</dbReference>
<dbReference type="InterPro" id="IPR005147">
    <property type="entry name" value="tRNA_synthase_B5-dom"/>
</dbReference>
<evidence type="ECO:0000313" key="20">
    <source>
        <dbReference type="EMBL" id="EIM62748.1"/>
    </source>
</evidence>
<dbReference type="Proteomes" id="UP000005778">
    <property type="component" value="Chromosome"/>
</dbReference>
<gene>
    <name evidence="15" type="primary">pheT</name>
    <name evidence="20" type="ORF">DespoDRAFT_00759</name>
</gene>
<dbReference type="EMBL" id="CM001488">
    <property type="protein sequence ID" value="EIM62748.1"/>
    <property type="molecule type" value="Genomic_DNA"/>
</dbReference>
<dbReference type="SMART" id="SM00896">
    <property type="entry name" value="FDX-ACB"/>
    <property type="match status" value="1"/>
</dbReference>
<evidence type="ECO:0000256" key="16">
    <source>
        <dbReference type="PROSITE-ProRule" id="PRU00209"/>
    </source>
</evidence>
<dbReference type="NCBIfam" id="NF045760">
    <property type="entry name" value="YtpR"/>
    <property type="match status" value="1"/>
</dbReference>
<dbReference type="SUPFAM" id="SSF54991">
    <property type="entry name" value="Anticodon-binding domain of PheRS"/>
    <property type="match status" value="1"/>
</dbReference>
<feature type="binding site" evidence="15">
    <location>
        <position position="471"/>
    </location>
    <ligand>
        <name>Mg(2+)</name>
        <dbReference type="ChEBI" id="CHEBI:18420"/>
        <note>shared with alpha subunit</note>
    </ligand>
</feature>
<comment type="catalytic activity">
    <reaction evidence="14 15">
        <text>tRNA(Phe) + L-phenylalanine + ATP = L-phenylalanyl-tRNA(Phe) + AMP + diphosphate + H(+)</text>
        <dbReference type="Rhea" id="RHEA:19413"/>
        <dbReference type="Rhea" id="RHEA-COMP:9668"/>
        <dbReference type="Rhea" id="RHEA-COMP:9699"/>
        <dbReference type="ChEBI" id="CHEBI:15378"/>
        <dbReference type="ChEBI" id="CHEBI:30616"/>
        <dbReference type="ChEBI" id="CHEBI:33019"/>
        <dbReference type="ChEBI" id="CHEBI:58095"/>
        <dbReference type="ChEBI" id="CHEBI:78442"/>
        <dbReference type="ChEBI" id="CHEBI:78531"/>
        <dbReference type="ChEBI" id="CHEBI:456215"/>
        <dbReference type="EC" id="6.1.1.20"/>
    </reaction>
</comment>
<dbReference type="RefSeq" id="WP_004071484.1">
    <property type="nucleotide sequence ID" value="NZ_CM001488.1"/>
</dbReference>
<organism evidence="20 21">
    <name type="scientific">Desulfobacter postgatei 2ac9</name>
    <dbReference type="NCBI Taxonomy" id="879212"/>
    <lineage>
        <taxon>Bacteria</taxon>
        <taxon>Pseudomonadati</taxon>
        <taxon>Thermodesulfobacteriota</taxon>
        <taxon>Desulfobacteria</taxon>
        <taxon>Desulfobacterales</taxon>
        <taxon>Desulfobacteraceae</taxon>
        <taxon>Desulfobacter</taxon>
    </lineage>
</organism>
<dbReference type="OrthoDB" id="9805455at2"/>
<evidence type="ECO:0000256" key="4">
    <source>
        <dbReference type="ARBA" id="ARBA00022490"/>
    </source>
</evidence>
<evidence type="ECO:0000259" key="19">
    <source>
        <dbReference type="PROSITE" id="PS51483"/>
    </source>
</evidence>
<dbReference type="HAMAP" id="MF_00283">
    <property type="entry name" value="Phe_tRNA_synth_beta1"/>
    <property type="match status" value="1"/>
</dbReference>
<evidence type="ECO:0000259" key="17">
    <source>
        <dbReference type="PROSITE" id="PS50886"/>
    </source>
</evidence>
<dbReference type="Pfam" id="PF03483">
    <property type="entry name" value="B3_4"/>
    <property type="match status" value="1"/>
</dbReference>
<keyword evidence="7 15" id="KW-0479">Metal-binding</keyword>
<dbReference type="Gene3D" id="3.30.930.10">
    <property type="entry name" value="Bira Bifunctional Protein, Domain 2"/>
    <property type="match status" value="1"/>
</dbReference>
<dbReference type="PROSITE" id="PS51447">
    <property type="entry name" value="FDX_ACB"/>
    <property type="match status" value="1"/>
</dbReference>
<keyword evidence="4 15" id="KW-0963">Cytoplasm</keyword>
<dbReference type="AlphaFoldDB" id="I5AZT5"/>
<dbReference type="CDD" id="cd00769">
    <property type="entry name" value="PheRS_beta_core"/>
    <property type="match status" value="1"/>
</dbReference>
<dbReference type="InterPro" id="IPR045864">
    <property type="entry name" value="aa-tRNA-synth_II/BPL/LPL"/>
</dbReference>
<dbReference type="InterPro" id="IPR005146">
    <property type="entry name" value="B3/B4_tRNA-bd"/>
</dbReference>
<dbReference type="InterPro" id="IPR045060">
    <property type="entry name" value="Phe-tRNA-ligase_IIc_bsu"/>
</dbReference>
<keyword evidence="9 15" id="KW-0067">ATP-binding</keyword>
<evidence type="ECO:0000256" key="14">
    <source>
        <dbReference type="ARBA" id="ARBA00049255"/>
    </source>
</evidence>
<proteinExistence type="inferred from homology"/>
<dbReference type="PROSITE" id="PS50886">
    <property type="entry name" value="TRBD"/>
    <property type="match status" value="1"/>
</dbReference>
<keyword evidence="21" id="KW-1185">Reference proteome</keyword>
<dbReference type="InterPro" id="IPR004532">
    <property type="entry name" value="Phe-tRNA-ligase_IIc_bsu_bact"/>
</dbReference>
<dbReference type="SUPFAM" id="SSF56037">
    <property type="entry name" value="PheT/TilS domain"/>
    <property type="match status" value="1"/>
</dbReference>
<evidence type="ECO:0000256" key="3">
    <source>
        <dbReference type="ARBA" id="ARBA00011209"/>
    </source>
</evidence>
<dbReference type="HOGENOM" id="CLU_016891_0_0_7"/>
<evidence type="ECO:0000256" key="9">
    <source>
        <dbReference type="ARBA" id="ARBA00022840"/>
    </source>
</evidence>
<comment type="subunit">
    <text evidence="3 15">Tetramer of two alpha and two beta subunits.</text>
</comment>
<feature type="domain" description="TRNA-binding" evidence="17">
    <location>
        <begin position="39"/>
        <end position="148"/>
    </location>
</feature>
<evidence type="ECO:0000256" key="6">
    <source>
        <dbReference type="ARBA" id="ARBA00022598"/>
    </source>
</evidence>
<dbReference type="CDD" id="cd02796">
    <property type="entry name" value="tRNA_bind_bactPheRS"/>
    <property type="match status" value="1"/>
</dbReference>
<evidence type="ECO:0000256" key="5">
    <source>
        <dbReference type="ARBA" id="ARBA00022555"/>
    </source>
</evidence>
<dbReference type="Gene3D" id="3.30.56.10">
    <property type="match status" value="2"/>
</dbReference>